<dbReference type="EMBL" id="VDCV01000016">
    <property type="protein sequence ID" value="KAB5518939.1"/>
    <property type="molecule type" value="Genomic_DNA"/>
</dbReference>
<keyword evidence="2" id="KW-1185">Reference proteome</keyword>
<dbReference type="AlphaFoldDB" id="A0A5N5JIH8"/>
<sequence>MNSKGFGEEMSRGDVSMTGQLPMIPQGSAFKFSGGAHSSKDEKETSRRRRERGWFLVKWLEPVMSRELLFKFPHNSAFDFDHNQSSIWSPLVPRNYSPMDLDLDLFAPRRIAFGFGPELDSNNRNSISIRRTCPKKLGSSSIKKKEKNKKMAITVTPFNLCHGELKLRQHKVKATEFSPTRIKVSCLPFATKGWSKLLKSATKHFKKKKKKDPTVHVKLSNYLRDV</sequence>
<gene>
    <name evidence="1" type="ORF">DKX38_023258</name>
</gene>
<evidence type="ECO:0000313" key="2">
    <source>
        <dbReference type="Proteomes" id="UP000326939"/>
    </source>
</evidence>
<comment type="caution">
    <text evidence="1">The sequence shown here is derived from an EMBL/GenBank/DDBJ whole genome shotgun (WGS) entry which is preliminary data.</text>
</comment>
<accession>A0A5N5JIH8</accession>
<organism evidence="1 2">
    <name type="scientific">Salix brachista</name>
    <dbReference type="NCBI Taxonomy" id="2182728"/>
    <lineage>
        <taxon>Eukaryota</taxon>
        <taxon>Viridiplantae</taxon>
        <taxon>Streptophyta</taxon>
        <taxon>Embryophyta</taxon>
        <taxon>Tracheophyta</taxon>
        <taxon>Spermatophyta</taxon>
        <taxon>Magnoliopsida</taxon>
        <taxon>eudicotyledons</taxon>
        <taxon>Gunneridae</taxon>
        <taxon>Pentapetalae</taxon>
        <taxon>rosids</taxon>
        <taxon>fabids</taxon>
        <taxon>Malpighiales</taxon>
        <taxon>Salicaceae</taxon>
        <taxon>Saliceae</taxon>
        <taxon>Salix</taxon>
    </lineage>
</organism>
<dbReference type="PANTHER" id="PTHR34287">
    <property type="entry name" value="OS06G0551500 PROTEIN-RELATED"/>
    <property type="match status" value="1"/>
</dbReference>
<name>A0A5N5JIH8_9ROSI</name>
<evidence type="ECO:0000313" key="1">
    <source>
        <dbReference type="EMBL" id="KAB5518939.1"/>
    </source>
</evidence>
<dbReference type="PANTHER" id="PTHR34287:SF4">
    <property type="entry name" value="OS04G0504200 PROTEIN"/>
    <property type="match status" value="1"/>
</dbReference>
<proteinExistence type="predicted"/>
<reference evidence="2" key="1">
    <citation type="journal article" date="2019" name="Gigascience">
        <title>De novo genome assembly of the endangered Acer yangbiense, a plant species with extremely small populations endemic to Yunnan Province, China.</title>
        <authorList>
            <person name="Yang J."/>
            <person name="Wariss H.M."/>
            <person name="Tao L."/>
            <person name="Zhang R."/>
            <person name="Yun Q."/>
            <person name="Hollingsworth P."/>
            <person name="Dao Z."/>
            <person name="Luo G."/>
            <person name="Guo H."/>
            <person name="Ma Y."/>
            <person name="Sun W."/>
        </authorList>
    </citation>
    <scope>NUCLEOTIDE SEQUENCE [LARGE SCALE GENOMIC DNA]</scope>
    <source>
        <strain evidence="2">cv. br00</strain>
    </source>
</reference>
<dbReference type="Proteomes" id="UP000326939">
    <property type="component" value="Chromosome 16"/>
</dbReference>
<protein>
    <submittedName>
        <fullName evidence="1">Uncharacterized protein</fullName>
    </submittedName>
</protein>